<protein>
    <submittedName>
        <fullName evidence="2">Uncharacterized protein</fullName>
    </submittedName>
</protein>
<dbReference type="PROSITE" id="PS00018">
    <property type="entry name" value="EF_HAND_1"/>
    <property type="match status" value="1"/>
</dbReference>
<keyword evidence="1" id="KW-1185">Reference proteome</keyword>
<evidence type="ECO:0000313" key="2">
    <source>
        <dbReference type="WBParaSite" id="PSU_v2.g14660.t1"/>
    </source>
</evidence>
<reference evidence="2" key="1">
    <citation type="submission" date="2022-11" db="UniProtKB">
        <authorList>
            <consortium name="WormBaseParasite"/>
        </authorList>
    </citation>
    <scope>IDENTIFICATION</scope>
</reference>
<dbReference type="Proteomes" id="UP000887577">
    <property type="component" value="Unplaced"/>
</dbReference>
<name>A0A914Y5F0_9BILA</name>
<dbReference type="InterPro" id="IPR018247">
    <property type="entry name" value="EF_Hand_1_Ca_BS"/>
</dbReference>
<dbReference type="AlphaFoldDB" id="A0A914Y5F0"/>
<sequence>MMTSISEIQSQTKPSGVYLLTFDDNKNISFFGKCKLRINLLSKYLTVEPIDESIKMISVSFDQLMIKQKNILSICSTVSDCALFFKDKLICKKVFNAIQREKTQICKFLENEMTDIFYQQFFIPIIKESKKNSDLKEIVKNFMESLKTTQIQGILRILKENNLDEYSSWNYLVKETVDYKTRKNNGKSIDPLLNKFSAENFNNMRNLRKRKFIQCQNLEMGNNSDDREKILKKKPNRNFAYRKFMPSTIIKKTNFKLEHFEKIDFGIQNLVVYVSNDSKLCYNYNRKAKNYYLCRECLKLKQNVAAKFITDKNDENFLQLSEVQHICKPKLEEQIFTSTEYKLQNDGKKLLIFASNDQTLCYEYFLWVKNIYICRGCCKLNFFYCHVKIFNDGEGGENYIKLCHVKHLCQPIKYESKEKETIVKLPNFKIEKFGDLCKTLVIYDPKNQNLCYNFVLSQKKDIFECCKCRYMKTYVIARLLHEEENGEPYVELNLLNHICKPHPEEKIFHNIQVQCNGRKVVIPLEDDPKLCHEYVLQKGNTYRCRECCRLQIHSNIWLFGNKIDGYYAKIIDEKHACKPIKYQLTEKKTIIKMPFYKVETFYKNGIENKSLVVYDFENPALCYNYSYMNSKKHFRCSKCHNLKAFVTANIRKDKKSGEEFVEISLNDHICKLLPEEKILSPSEFHVEKNAKKENDDPKLFIFVSDNKNLCYEFQCGKGNIYRCRMCRMTSGSRQAKLFQKEKAANITLKLMKENIFVNLY</sequence>
<accession>A0A914Y5F0</accession>
<evidence type="ECO:0000313" key="1">
    <source>
        <dbReference type="Proteomes" id="UP000887577"/>
    </source>
</evidence>
<dbReference type="WBParaSite" id="PSU_v2.g14660.t1">
    <property type="protein sequence ID" value="PSU_v2.g14660.t1"/>
    <property type="gene ID" value="PSU_v2.g14660"/>
</dbReference>
<organism evidence="1 2">
    <name type="scientific">Panagrolaimus superbus</name>
    <dbReference type="NCBI Taxonomy" id="310955"/>
    <lineage>
        <taxon>Eukaryota</taxon>
        <taxon>Metazoa</taxon>
        <taxon>Ecdysozoa</taxon>
        <taxon>Nematoda</taxon>
        <taxon>Chromadorea</taxon>
        <taxon>Rhabditida</taxon>
        <taxon>Tylenchina</taxon>
        <taxon>Panagrolaimomorpha</taxon>
        <taxon>Panagrolaimoidea</taxon>
        <taxon>Panagrolaimidae</taxon>
        <taxon>Panagrolaimus</taxon>
    </lineage>
</organism>
<proteinExistence type="predicted"/>